<reference evidence="6 7" key="1">
    <citation type="submission" date="2020-10" db="EMBL/GenBank/DDBJ databases">
        <title>complete genome sequencing of Lysobacter sp. H23M41.</title>
        <authorList>
            <person name="Bae J.-W."/>
            <person name="Lee S.-Y."/>
        </authorList>
    </citation>
    <scope>NUCLEOTIDE SEQUENCE [LARGE SCALE GENOMIC DNA]</scope>
    <source>
        <strain evidence="6 7">H23M41</strain>
    </source>
</reference>
<feature type="transmembrane region" description="Helical" evidence="5">
    <location>
        <begin position="103"/>
        <end position="128"/>
    </location>
</feature>
<evidence type="ECO:0000313" key="6">
    <source>
        <dbReference type="EMBL" id="QOW23183.1"/>
    </source>
</evidence>
<gene>
    <name evidence="6" type="ORF">INQ42_06465</name>
</gene>
<keyword evidence="7" id="KW-1185">Reference proteome</keyword>
<dbReference type="RefSeq" id="WP_194035657.1">
    <property type="nucleotide sequence ID" value="NZ_CP063657.1"/>
</dbReference>
<dbReference type="Pfam" id="PF04191">
    <property type="entry name" value="PEMT"/>
    <property type="match status" value="1"/>
</dbReference>
<evidence type="ECO:0000256" key="2">
    <source>
        <dbReference type="ARBA" id="ARBA00022692"/>
    </source>
</evidence>
<dbReference type="Gene3D" id="1.20.120.1630">
    <property type="match status" value="1"/>
</dbReference>
<feature type="transmembrane region" description="Helical" evidence="5">
    <location>
        <begin position="49"/>
        <end position="68"/>
    </location>
</feature>
<comment type="subcellular location">
    <subcellularLocation>
        <location evidence="1">Endomembrane system</location>
        <topology evidence="1">Multi-pass membrane protein</topology>
    </subcellularLocation>
</comment>
<keyword evidence="3 5" id="KW-1133">Transmembrane helix</keyword>
<evidence type="ECO:0000256" key="1">
    <source>
        <dbReference type="ARBA" id="ARBA00004127"/>
    </source>
</evidence>
<dbReference type="EMBL" id="CP063657">
    <property type="protein sequence ID" value="QOW23183.1"/>
    <property type="molecule type" value="Genomic_DNA"/>
</dbReference>
<dbReference type="PANTHER" id="PTHR12714:SF24">
    <property type="entry name" value="SLR1182 PROTEIN"/>
    <property type="match status" value="1"/>
</dbReference>
<organism evidence="6 7">
    <name type="scientific">Novilysobacter avium</name>
    <dbReference type="NCBI Taxonomy" id="2781023"/>
    <lineage>
        <taxon>Bacteria</taxon>
        <taxon>Pseudomonadati</taxon>
        <taxon>Pseudomonadota</taxon>
        <taxon>Gammaproteobacteria</taxon>
        <taxon>Lysobacterales</taxon>
        <taxon>Lysobacteraceae</taxon>
        <taxon>Novilysobacter</taxon>
    </lineage>
</organism>
<keyword evidence="2 5" id="KW-0812">Transmembrane</keyword>
<accession>A0A7S6UMT2</accession>
<protein>
    <submittedName>
        <fullName evidence="6">Isoprenylcysteine carboxylmethyltransferase family protein</fullName>
    </submittedName>
</protein>
<evidence type="ECO:0000256" key="5">
    <source>
        <dbReference type="SAM" id="Phobius"/>
    </source>
</evidence>
<evidence type="ECO:0000313" key="7">
    <source>
        <dbReference type="Proteomes" id="UP000593932"/>
    </source>
</evidence>
<sequence>MNDDIRQRPNRIPWPPILAVGAVLAAWVLEAVLPTGEMLAGAGRWTRVTGILVAATGLGFDLAAMLTMHRARTNILPHRAAGHLVTNGVFALSRNPIYLGNTLLLLGLALALHSPWLLVTALVAAVLVNQLAIKREERHLAARFGTLFAQYRQRVPRWFGFPRRR</sequence>
<feature type="transmembrane region" description="Helical" evidence="5">
    <location>
        <begin position="12"/>
        <end position="29"/>
    </location>
</feature>
<evidence type="ECO:0000256" key="3">
    <source>
        <dbReference type="ARBA" id="ARBA00022989"/>
    </source>
</evidence>
<proteinExistence type="predicted"/>
<keyword evidence="4 5" id="KW-0472">Membrane</keyword>
<dbReference type="InterPro" id="IPR007318">
    <property type="entry name" value="Phopholipid_MeTrfase"/>
</dbReference>
<name>A0A7S6UMT2_9GAMM</name>
<evidence type="ECO:0000256" key="4">
    <source>
        <dbReference type="ARBA" id="ARBA00023136"/>
    </source>
</evidence>
<dbReference type="PANTHER" id="PTHR12714">
    <property type="entry name" value="PROTEIN-S ISOPRENYLCYSTEINE O-METHYLTRANSFERASE"/>
    <property type="match status" value="1"/>
</dbReference>
<dbReference type="Proteomes" id="UP000593932">
    <property type="component" value="Chromosome"/>
</dbReference>